<evidence type="ECO:0000313" key="4">
    <source>
        <dbReference type="EMBL" id="QNP47150.1"/>
    </source>
</evidence>
<dbReference type="Pfam" id="PF01596">
    <property type="entry name" value="Methyltransf_3"/>
    <property type="match status" value="1"/>
</dbReference>
<sequence length="227" mass="24444">MTREPDYQNPDVPKWASVDAYFSEKLAPEDEALRTALAANANAGMPTHDVSAVQGKFLALLVSLSQAKRVLEIGTLGGYSTIWMARALPIDGVITTIEVDPERAKVAAQNCAFAGCGKKVDIRIGAASEVLPQLQGPYDFIFIDADKPNNPKYLEWALKLARPGTVIVGDNVVRGGAVVDTDSQDGNVRGVRKFIDMLSKNQRLDSTALQTVGEKGWDGLTISIVKS</sequence>
<dbReference type="InterPro" id="IPR002935">
    <property type="entry name" value="SAM_O-MeTrfase"/>
</dbReference>
<evidence type="ECO:0000256" key="2">
    <source>
        <dbReference type="ARBA" id="ARBA00022679"/>
    </source>
</evidence>
<keyword evidence="5" id="KW-1185">Reference proteome</keyword>
<dbReference type="RefSeq" id="WP_187722861.1">
    <property type="nucleotide sequence ID" value="NZ_CP060783.1"/>
</dbReference>
<dbReference type="GO" id="GO:0008171">
    <property type="term" value="F:O-methyltransferase activity"/>
    <property type="evidence" value="ECO:0007669"/>
    <property type="project" value="InterPro"/>
</dbReference>
<reference evidence="4 5" key="1">
    <citation type="submission" date="2020-08" db="EMBL/GenBank/DDBJ databases">
        <title>Genome sequence of Diaphorobacter aerolatus KACC 16536T.</title>
        <authorList>
            <person name="Hyun D.-W."/>
            <person name="Bae J.-W."/>
        </authorList>
    </citation>
    <scope>NUCLEOTIDE SEQUENCE [LARGE SCALE GENOMIC DNA]</scope>
    <source>
        <strain evidence="4 5">KACC 16536</strain>
    </source>
</reference>
<dbReference type="PROSITE" id="PS51682">
    <property type="entry name" value="SAM_OMT_I"/>
    <property type="match status" value="1"/>
</dbReference>
<evidence type="ECO:0000256" key="1">
    <source>
        <dbReference type="ARBA" id="ARBA00022603"/>
    </source>
</evidence>
<dbReference type="InterPro" id="IPR050362">
    <property type="entry name" value="Cation-dep_OMT"/>
</dbReference>
<dbReference type="AlphaFoldDB" id="A0A7H0GFT4"/>
<evidence type="ECO:0000313" key="5">
    <source>
        <dbReference type="Proteomes" id="UP000516028"/>
    </source>
</evidence>
<gene>
    <name evidence="4" type="ORF">H9K75_12050</name>
</gene>
<dbReference type="InterPro" id="IPR029063">
    <property type="entry name" value="SAM-dependent_MTases_sf"/>
</dbReference>
<dbReference type="CDD" id="cd02440">
    <property type="entry name" value="AdoMet_MTases"/>
    <property type="match status" value="1"/>
</dbReference>
<dbReference type="Proteomes" id="UP000516028">
    <property type="component" value="Chromosome"/>
</dbReference>
<accession>A0A7H0GFT4</accession>
<dbReference type="GO" id="GO:0008757">
    <property type="term" value="F:S-adenosylmethionine-dependent methyltransferase activity"/>
    <property type="evidence" value="ECO:0007669"/>
    <property type="project" value="TreeGrafter"/>
</dbReference>
<keyword evidence="1 4" id="KW-0489">Methyltransferase</keyword>
<dbReference type="GO" id="GO:0032259">
    <property type="term" value="P:methylation"/>
    <property type="evidence" value="ECO:0007669"/>
    <property type="project" value="UniProtKB-KW"/>
</dbReference>
<dbReference type="PANTHER" id="PTHR10509">
    <property type="entry name" value="O-METHYLTRANSFERASE-RELATED"/>
    <property type="match status" value="1"/>
</dbReference>
<dbReference type="PANTHER" id="PTHR10509:SF14">
    <property type="entry name" value="CAFFEOYL-COA O-METHYLTRANSFERASE 3-RELATED"/>
    <property type="match status" value="1"/>
</dbReference>
<keyword evidence="2 4" id="KW-0808">Transferase</keyword>
<keyword evidence="3" id="KW-0949">S-adenosyl-L-methionine</keyword>
<dbReference type="KEGG" id="daer:H9K75_12050"/>
<protein>
    <submittedName>
        <fullName evidence="4">O-methyltransferase</fullName>
    </submittedName>
</protein>
<dbReference type="SUPFAM" id="SSF53335">
    <property type="entry name" value="S-adenosyl-L-methionine-dependent methyltransferases"/>
    <property type="match status" value="1"/>
</dbReference>
<dbReference type="EMBL" id="CP060783">
    <property type="protein sequence ID" value="QNP47150.1"/>
    <property type="molecule type" value="Genomic_DNA"/>
</dbReference>
<organism evidence="4 5">
    <name type="scientific">Diaphorobacter aerolatus</name>
    <dbReference type="NCBI Taxonomy" id="1288495"/>
    <lineage>
        <taxon>Bacteria</taxon>
        <taxon>Pseudomonadati</taxon>
        <taxon>Pseudomonadota</taxon>
        <taxon>Betaproteobacteria</taxon>
        <taxon>Burkholderiales</taxon>
        <taxon>Comamonadaceae</taxon>
        <taxon>Diaphorobacter</taxon>
    </lineage>
</organism>
<proteinExistence type="predicted"/>
<evidence type="ECO:0000256" key="3">
    <source>
        <dbReference type="ARBA" id="ARBA00022691"/>
    </source>
</evidence>
<name>A0A7H0GFT4_9BURK</name>
<dbReference type="Gene3D" id="3.40.50.150">
    <property type="entry name" value="Vaccinia Virus protein VP39"/>
    <property type="match status" value="1"/>
</dbReference>